<comment type="caution">
    <text evidence="2">The sequence shown here is derived from an EMBL/GenBank/DDBJ whole genome shotgun (WGS) entry which is preliminary data.</text>
</comment>
<proteinExistence type="predicted"/>
<dbReference type="EMBL" id="BAAARV010000025">
    <property type="protein sequence ID" value="GAA2345703.1"/>
    <property type="molecule type" value="Genomic_DNA"/>
</dbReference>
<evidence type="ECO:0000313" key="2">
    <source>
        <dbReference type="EMBL" id="GAA2345703.1"/>
    </source>
</evidence>
<evidence type="ECO:0000313" key="3">
    <source>
        <dbReference type="Proteomes" id="UP001501444"/>
    </source>
</evidence>
<dbReference type="Proteomes" id="UP001501444">
    <property type="component" value="Unassembled WGS sequence"/>
</dbReference>
<dbReference type="RefSeq" id="WP_344613172.1">
    <property type="nucleotide sequence ID" value="NZ_BAAARV010000025.1"/>
</dbReference>
<organism evidence="2 3">
    <name type="scientific">Dactylosporangium salmoneum</name>
    <dbReference type="NCBI Taxonomy" id="53361"/>
    <lineage>
        <taxon>Bacteria</taxon>
        <taxon>Bacillati</taxon>
        <taxon>Actinomycetota</taxon>
        <taxon>Actinomycetes</taxon>
        <taxon>Micromonosporales</taxon>
        <taxon>Micromonosporaceae</taxon>
        <taxon>Dactylosporangium</taxon>
    </lineage>
</organism>
<gene>
    <name evidence="2" type="ORF">GCM10010170_032080</name>
</gene>
<protein>
    <recommendedName>
        <fullName evidence="1">SseB protein N-terminal domain-containing protein</fullName>
    </recommendedName>
</protein>
<keyword evidence="3" id="KW-1185">Reference proteome</keyword>
<feature type="domain" description="SseB protein N-terminal" evidence="1">
    <location>
        <begin position="133"/>
        <end position="280"/>
    </location>
</feature>
<accession>A0ABN3G7C2</accession>
<dbReference type="Pfam" id="PF07179">
    <property type="entry name" value="SseB"/>
    <property type="match status" value="2"/>
</dbReference>
<sequence>MTLPGFADWRPTTEAEEAMAAAVATGDQLAYCKALAEEALYLPITPAAAAAREPVTLATSQAGGVTYVLAWTSGAVLPPEIPAVRRAPLFELVHSIAGLGWGIAVDPGLPLQAFLSPDAVRTLPPWEPEWAPLDDALRRAVSAGDRDAYMGALLDAHLLLPLPTEEEIAAAVPPPDAPDPDEYWTAVRTDRILPSVSRDITDPEFPWWRTERVDGSPVIFAFSSQAQLQAEVGDRDWIAVRFVDIVVAWPGLEDTTLGGALRINPGGANGVELPAEALAAMYELVLAALHEKNRPREES</sequence>
<feature type="domain" description="SseB protein N-terminal" evidence="1">
    <location>
        <begin position="16"/>
        <end position="121"/>
    </location>
</feature>
<evidence type="ECO:0000259" key="1">
    <source>
        <dbReference type="Pfam" id="PF07179"/>
    </source>
</evidence>
<dbReference type="InterPro" id="IPR009839">
    <property type="entry name" value="SseB_N"/>
</dbReference>
<name>A0ABN3G7C2_9ACTN</name>
<reference evidence="2 3" key="1">
    <citation type="journal article" date="2019" name="Int. J. Syst. Evol. Microbiol.">
        <title>The Global Catalogue of Microorganisms (GCM) 10K type strain sequencing project: providing services to taxonomists for standard genome sequencing and annotation.</title>
        <authorList>
            <consortium name="The Broad Institute Genomics Platform"/>
            <consortium name="The Broad Institute Genome Sequencing Center for Infectious Disease"/>
            <person name="Wu L."/>
            <person name="Ma J."/>
        </authorList>
    </citation>
    <scope>NUCLEOTIDE SEQUENCE [LARGE SCALE GENOMIC DNA]</scope>
    <source>
        <strain evidence="2 3">JCM 3272</strain>
    </source>
</reference>